<proteinExistence type="predicted"/>
<keyword evidence="1" id="KW-0812">Transmembrane</keyword>
<name>A0A212U7N9_9MICO</name>
<keyword evidence="3" id="KW-1185">Reference proteome</keyword>
<evidence type="ECO:0000256" key="1">
    <source>
        <dbReference type="SAM" id="Phobius"/>
    </source>
</evidence>
<evidence type="ECO:0000313" key="3">
    <source>
        <dbReference type="Proteomes" id="UP000198122"/>
    </source>
</evidence>
<feature type="transmembrane region" description="Helical" evidence="1">
    <location>
        <begin position="36"/>
        <end position="60"/>
    </location>
</feature>
<accession>A0A212U7N9</accession>
<dbReference type="Proteomes" id="UP000198122">
    <property type="component" value="Unassembled WGS sequence"/>
</dbReference>
<keyword evidence="1" id="KW-1133">Transmembrane helix</keyword>
<evidence type="ECO:0000313" key="2">
    <source>
        <dbReference type="EMBL" id="SNC74275.1"/>
    </source>
</evidence>
<sequence length="125" mass="13333">MEVSLLFLPVLGPAVVVLVCELVAWLRGPAPVGRAWIAPVAWVLCGLMGFLSAALVIAGFVDTQGDHKNSGLLALLIFWPTAPAALATAWLWGRLAARRRWVFAVGALLLSVLVLLPVVWVLNAT</sequence>
<dbReference type="RefSeq" id="WP_088819226.1">
    <property type="nucleotide sequence ID" value="NZ_FYEZ01000004.1"/>
</dbReference>
<feature type="transmembrane region" description="Helical" evidence="1">
    <location>
        <begin position="101"/>
        <end position="122"/>
    </location>
</feature>
<feature type="transmembrane region" description="Helical" evidence="1">
    <location>
        <begin position="72"/>
        <end position="92"/>
    </location>
</feature>
<reference evidence="2 3" key="1">
    <citation type="submission" date="2017-06" db="EMBL/GenBank/DDBJ databases">
        <authorList>
            <person name="Kim H.J."/>
            <person name="Triplett B.A."/>
        </authorList>
    </citation>
    <scope>NUCLEOTIDE SEQUENCE [LARGE SCALE GENOMIC DNA]</scope>
    <source>
        <strain evidence="2 3">DSM 22179</strain>
    </source>
</reference>
<gene>
    <name evidence="2" type="ORF">SAMN05445756_2193</name>
</gene>
<feature type="transmembrane region" description="Helical" evidence="1">
    <location>
        <begin position="6"/>
        <end position="24"/>
    </location>
</feature>
<dbReference type="AlphaFoldDB" id="A0A212U7N9"/>
<keyword evidence="1" id="KW-0472">Membrane</keyword>
<dbReference type="EMBL" id="FYEZ01000004">
    <property type="protein sequence ID" value="SNC74275.1"/>
    <property type="molecule type" value="Genomic_DNA"/>
</dbReference>
<protein>
    <submittedName>
        <fullName evidence="2">Uncharacterized protein</fullName>
    </submittedName>
</protein>
<organism evidence="2 3">
    <name type="scientific">Kytococcus aerolatus</name>
    <dbReference type="NCBI Taxonomy" id="592308"/>
    <lineage>
        <taxon>Bacteria</taxon>
        <taxon>Bacillati</taxon>
        <taxon>Actinomycetota</taxon>
        <taxon>Actinomycetes</taxon>
        <taxon>Micrococcales</taxon>
        <taxon>Kytococcaceae</taxon>
        <taxon>Kytococcus</taxon>
    </lineage>
</organism>